<evidence type="ECO:0000313" key="3">
    <source>
        <dbReference type="EMBL" id="CAG2055191.1"/>
    </source>
</evidence>
<dbReference type="Gene3D" id="2.30.30.190">
    <property type="entry name" value="CAP Gly-rich-like domain"/>
    <property type="match status" value="1"/>
</dbReference>
<dbReference type="EMBL" id="CAJPIN010002195">
    <property type="protein sequence ID" value="CAG2055191.1"/>
    <property type="molecule type" value="Genomic_DNA"/>
</dbReference>
<comment type="caution">
    <text evidence="3">The sequence shown here is derived from an EMBL/GenBank/DDBJ whole genome shotgun (WGS) entry which is preliminary data.</text>
</comment>
<dbReference type="InterPro" id="IPR036859">
    <property type="entry name" value="CAP-Gly_dom_sf"/>
</dbReference>
<name>A0ABN7NH41_TIMPD</name>
<evidence type="ECO:0000256" key="1">
    <source>
        <dbReference type="SAM" id="MobiDB-lite"/>
    </source>
</evidence>
<feature type="region of interest" description="Disordered" evidence="1">
    <location>
        <begin position="39"/>
        <end position="79"/>
    </location>
</feature>
<dbReference type="SUPFAM" id="SSF74924">
    <property type="entry name" value="Cap-Gly domain"/>
    <property type="match status" value="1"/>
</dbReference>
<dbReference type="PROSITE" id="PS50245">
    <property type="entry name" value="CAP_GLY_2"/>
    <property type="match status" value="1"/>
</dbReference>
<organism evidence="3 4">
    <name type="scientific">Timema podura</name>
    <name type="common">Walking stick</name>
    <dbReference type="NCBI Taxonomy" id="61482"/>
    <lineage>
        <taxon>Eukaryota</taxon>
        <taxon>Metazoa</taxon>
        <taxon>Ecdysozoa</taxon>
        <taxon>Arthropoda</taxon>
        <taxon>Hexapoda</taxon>
        <taxon>Insecta</taxon>
        <taxon>Pterygota</taxon>
        <taxon>Neoptera</taxon>
        <taxon>Polyneoptera</taxon>
        <taxon>Phasmatodea</taxon>
        <taxon>Timematodea</taxon>
        <taxon>Timematoidea</taxon>
        <taxon>Timematidae</taxon>
        <taxon>Timema</taxon>
    </lineage>
</organism>
<reference evidence="3" key="1">
    <citation type="submission" date="2021-03" db="EMBL/GenBank/DDBJ databases">
        <authorList>
            <person name="Tran Van P."/>
        </authorList>
    </citation>
    <scope>NUCLEOTIDE SEQUENCE</scope>
</reference>
<keyword evidence="4" id="KW-1185">Reference proteome</keyword>
<dbReference type="SMART" id="SM01052">
    <property type="entry name" value="CAP_GLY"/>
    <property type="match status" value="1"/>
</dbReference>
<feature type="non-terminal residue" evidence="3">
    <location>
        <position position="253"/>
    </location>
</feature>
<dbReference type="Pfam" id="PF01302">
    <property type="entry name" value="CAP_GLY"/>
    <property type="match status" value="1"/>
</dbReference>
<protein>
    <recommendedName>
        <fullName evidence="2">CAP-Gly domain-containing protein</fullName>
    </recommendedName>
</protein>
<dbReference type="InterPro" id="IPR000938">
    <property type="entry name" value="CAP-Gly_domain"/>
</dbReference>
<gene>
    <name evidence="3" type="ORF">TPAB3V08_LOCUS2198</name>
</gene>
<sequence>MLGENRGKNDGTVQGVQYFTCRPKCGIFVRADKLIQDRRGRAMRGSSSATLSGTIRRSTSRGDGLHTLHRSRSRGESLPSVGTRCELLGLQFSALLVNNMASKGKAMFQDTEILPILSGSSSESDSQSSDSIFVNNENEQKLSSSESEKSEQVEAAADIDNASVNTSDSDWDERNLEDRLINLNIFMQKYQVQRYAIPIPTPFKSRQERSCHHDPSKKEKIECHSPFGDRRVLSATLAVGWTTDDGELKVQIL</sequence>
<evidence type="ECO:0000313" key="4">
    <source>
        <dbReference type="Proteomes" id="UP001153148"/>
    </source>
</evidence>
<feature type="domain" description="CAP-Gly" evidence="2">
    <location>
        <begin position="1"/>
        <end position="30"/>
    </location>
</feature>
<accession>A0ABN7NH41</accession>
<feature type="region of interest" description="Disordered" evidence="1">
    <location>
        <begin position="137"/>
        <end position="170"/>
    </location>
</feature>
<evidence type="ECO:0000259" key="2">
    <source>
        <dbReference type="PROSITE" id="PS50245"/>
    </source>
</evidence>
<proteinExistence type="predicted"/>
<dbReference type="Proteomes" id="UP001153148">
    <property type="component" value="Unassembled WGS sequence"/>
</dbReference>